<reference evidence="1" key="1">
    <citation type="submission" date="2023-07" db="EMBL/GenBank/DDBJ databases">
        <title>Sorghum-associated microbial communities from plants grown in Nebraska, USA.</title>
        <authorList>
            <person name="Schachtman D."/>
        </authorList>
    </citation>
    <scope>NUCLEOTIDE SEQUENCE</scope>
    <source>
        <strain evidence="1">2697</strain>
    </source>
</reference>
<organism evidence="1 2">
    <name type="scientific">Pedobacter africanus</name>
    <dbReference type="NCBI Taxonomy" id="151894"/>
    <lineage>
        <taxon>Bacteria</taxon>
        <taxon>Pseudomonadati</taxon>
        <taxon>Bacteroidota</taxon>
        <taxon>Sphingobacteriia</taxon>
        <taxon>Sphingobacteriales</taxon>
        <taxon>Sphingobacteriaceae</taxon>
        <taxon>Pedobacter</taxon>
    </lineage>
</organism>
<comment type="caution">
    <text evidence="1">The sequence shown here is derived from an EMBL/GenBank/DDBJ whole genome shotgun (WGS) entry which is preliminary data.</text>
</comment>
<gene>
    <name evidence="1" type="ORF">J2X78_001273</name>
</gene>
<evidence type="ECO:0000313" key="2">
    <source>
        <dbReference type="Proteomes" id="UP001246858"/>
    </source>
</evidence>
<evidence type="ECO:0000313" key="1">
    <source>
        <dbReference type="EMBL" id="MDR6782721.1"/>
    </source>
</evidence>
<name>A0ACC6KU16_9SPHI</name>
<accession>A0ACC6KU16</accession>
<protein>
    <submittedName>
        <fullName evidence="1">AcrR family transcriptional regulator</fullName>
    </submittedName>
</protein>
<keyword evidence="2" id="KW-1185">Reference proteome</keyword>
<dbReference type="EMBL" id="JAVDTF010000001">
    <property type="protein sequence ID" value="MDR6782721.1"/>
    <property type="molecule type" value="Genomic_DNA"/>
</dbReference>
<sequence>MKKLRGQNVTDKILDTAERLFYHQGYNLTGINQVIAEADIAKASLYKHFESKADLMVAYIERFRGEWFENLQTWVDKAKDPKQKLLSIFDHLSERQQFREYRGCPFIKANTEAGQSEPRVLAEIQRMKLQLKSFIVKLVSGSEHKKLLSDKELSEMIFLLLEGGVTAAAVFKTADDLQAAKGIIEKFL</sequence>
<proteinExistence type="predicted"/>
<dbReference type="Proteomes" id="UP001246858">
    <property type="component" value="Unassembled WGS sequence"/>
</dbReference>